<reference evidence="6" key="1">
    <citation type="journal article" date="2019" name="Int. J. Syst. Evol. Microbiol.">
        <title>The Global Catalogue of Microorganisms (GCM) 10K type strain sequencing project: providing services to taxonomists for standard genome sequencing and annotation.</title>
        <authorList>
            <consortium name="The Broad Institute Genomics Platform"/>
            <consortium name="The Broad Institute Genome Sequencing Center for Infectious Disease"/>
            <person name="Wu L."/>
            <person name="Ma J."/>
        </authorList>
    </citation>
    <scope>NUCLEOTIDE SEQUENCE [LARGE SCALE GENOMIC DNA]</scope>
    <source>
        <strain evidence="6">KCTC 42498</strain>
    </source>
</reference>
<accession>A0ABW5INK8</accession>
<dbReference type="PANTHER" id="PTHR33154">
    <property type="entry name" value="TRANSCRIPTIONAL REGULATOR, ARSR FAMILY"/>
    <property type="match status" value="1"/>
</dbReference>
<evidence type="ECO:0000313" key="5">
    <source>
        <dbReference type="EMBL" id="MFD2514562.1"/>
    </source>
</evidence>
<dbReference type="NCBIfam" id="NF033789">
    <property type="entry name" value="repress_SdpR"/>
    <property type="match status" value="1"/>
</dbReference>
<dbReference type="SUPFAM" id="SSF46785">
    <property type="entry name" value="Winged helix' DNA-binding domain"/>
    <property type="match status" value="1"/>
</dbReference>
<dbReference type="PANTHER" id="PTHR33154:SF33">
    <property type="entry name" value="TRANSCRIPTIONAL REPRESSOR SDPR"/>
    <property type="match status" value="1"/>
</dbReference>
<dbReference type="Pfam" id="PF01022">
    <property type="entry name" value="HTH_5"/>
    <property type="match status" value="1"/>
</dbReference>
<keyword evidence="6" id="KW-1185">Reference proteome</keyword>
<name>A0ABW5INK8_9BACT</name>
<dbReference type="InterPro" id="IPR051081">
    <property type="entry name" value="HTH_MetalResp_TranReg"/>
</dbReference>
<dbReference type="RefSeq" id="WP_377507402.1">
    <property type="nucleotide sequence ID" value="NZ_JBHULU010000015.1"/>
</dbReference>
<dbReference type="EMBL" id="JBHULU010000015">
    <property type="protein sequence ID" value="MFD2514562.1"/>
    <property type="molecule type" value="Genomic_DNA"/>
</dbReference>
<organism evidence="5 6">
    <name type="scientific">Pontibacter locisalis</name>
    <dbReference type="NCBI Taxonomy" id="1719035"/>
    <lineage>
        <taxon>Bacteria</taxon>
        <taxon>Pseudomonadati</taxon>
        <taxon>Bacteroidota</taxon>
        <taxon>Cytophagia</taxon>
        <taxon>Cytophagales</taxon>
        <taxon>Hymenobacteraceae</taxon>
        <taxon>Pontibacter</taxon>
    </lineage>
</organism>
<dbReference type="InterPro" id="IPR001845">
    <property type="entry name" value="HTH_ArsR_DNA-bd_dom"/>
</dbReference>
<feature type="domain" description="HTH arsR-type" evidence="4">
    <location>
        <begin position="1"/>
        <end position="84"/>
    </location>
</feature>
<dbReference type="NCBIfam" id="NF033788">
    <property type="entry name" value="HTH_metalloreg"/>
    <property type="match status" value="1"/>
</dbReference>
<evidence type="ECO:0000256" key="2">
    <source>
        <dbReference type="ARBA" id="ARBA00023125"/>
    </source>
</evidence>
<evidence type="ECO:0000256" key="1">
    <source>
        <dbReference type="ARBA" id="ARBA00023015"/>
    </source>
</evidence>
<dbReference type="SMART" id="SM00418">
    <property type="entry name" value="HTH_ARSR"/>
    <property type="match status" value="1"/>
</dbReference>
<evidence type="ECO:0000259" key="4">
    <source>
        <dbReference type="PROSITE" id="PS50987"/>
    </source>
</evidence>
<evidence type="ECO:0000256" key="3">
    <source>
        <dbReference type="ARBA" id="ARBA00023163"/>
    </source>
</evidence>
<proteinExistence type="predicted"/>
<gene>
    <name evidence="5" type="ORF">ACFSRY_11855</name>
</gene>
<dbReference type="InterPro" id="IPR047796">
    <property type="entry name" value="SdpR-like_repress"/>
</dbReference>
<dbReference type="Proteomes" id="UP001597544">
    <property type="component" value="Unassembled WGS sequence"/>
</dbReference>
<keyword evidence="3" id="KW-0804">Transcription</keyword>
<comment type="caution">
    <text evidence="5">The sequence shown here is derived from an EMBL/GenBank/DDBJ whole genome shotgun (WGS) entry which is preliminary data.</text>
</comment>
<evidence type="ECO:0000313" key="6">
    <source>
        <dbReference type="Proteomes" id="UP001597544"/>
    </source>
</evidence>
<dbReference type="Gene3D" id="1.10.10.10">
    <property type="entry name" value="Winged helix-like DNA-binding domain superfamily/Winged helix DNA-binding domain"/>
    <property type="match status" value="1"/>
</dbReference>
<dbReference type="PROSITE" id="PS50987">
    <property type="entry name" value="HTH_ARSR_2"/>
    <property type="match status" value="1"/>
</dbReference>
<dbReference type="InterPro" id="IPR036390">
    <property type="entry name" value="WH_DNA-bd_sf"/>
</dbReference>
<dbReference type="CDD" id="cd00090">
    <property type="entry name" value="HTH_ARSR"/>
    <property type="match status" value="1"/>
</dbReference>
<keyword evidence="1" id="KW-0805">Transcription regulation</keyword>
<dbReference type="InterPro" id="IPR011991">
    <property type="entry name" value="ArsR-like_HTH"/>
</dbReference>
<dbReference type="InterPro" id="IPR036388">
    <property type="entry name" value="WH-like_DNA-bd_sf"/>
</dbReference>
<keyword evidence="2" id="KW-0238">DNA-binding</keyword>
<sequence>MNQLFKALNDPTRREILNLLKEKDMTAGEIANAFNITKPSISHHLDILNQAGLVTSEKKGQFVIYALNTTVLDDLLSWIITLKE</sequence>
<protein>
    <submittedName>
        <fullName evidence="5">Autorepressor SdpR family transcription factor</fullName>
    </submittedName>
</protein>
<dbReference type="PRINTS" id="PR00778">
    <property type="entry name" value="HTHARSR"/>
</dbReference>